<keyword evidence="2" id="KW-0812">Transmembrane</keyword>
<organism evidence="4 5">
    <name type="scientific">Dendrobium thyrsiflorum</name>
    <name type="common">Pinecone-like raceme dendrobium</name>
    <name type="synonym">Orchid</name>
    <dbReference type="NCBI Taxonomy" id="117978"/>
    <lineage>
        <taxon>Eukaryota</taxon>
        <taxon>Viridiplantae</taxon>
        <taxon>Streptophyta</taxon>
        <taxon>Embryophyta</taxon>
        <taxon>Tracheophyta</taxon>
        <taxon>Spermatophyta</taxon>
        <taxon>Magnoliopsida</taxon>
        <taxon>Liliopsida</taxon>
        <taxon>Asparagales</taxon>
        <taxon>Orchidaceae</taxon>
        <taxon>Epidendroideae</taxon>
        <taxon>Malaxideae</taxon>
        <taxon>Dendrobiinae</taxon>
        <taxon>Dendrobium</taxon>
    </lineage>
</organism>
<keyword evidence="1" id="KW-0862">Zinc</keyword>
<evidence type="ECO:0000256" key="2">
    <source>
        <dbReference type="SAM" id="Phobius"/>
    </source>
</evidence>
<keyword evidence="2" id="KW-1133">Transmembrane helix</keyword>
<dbReference type="CDD" id="cd06222">
    <property type="entry name" value="RNase_H_like"/>
    <property type="match status" value="1"/>
</dbReference>
<accession>A0ABD0UJL0</accession>
<dbReference type="PROSITE" id="PS50158">
    <property type="entry name" value="ZF_CCHC"/>
    <property type="match status" value="1"/>
</dbReference>
<comment type="caution">
    <text evidence="4">The sequence shown here is derived from an EMBL/GenBank/DDBJ whole genome shotgun (WGS) entry which is preliminary data.</text>
</comment>
<dbReference type="InterPro" id="IPR044730">
    <property type="entry name" value="RNase_H-like_dom_plant"/>
</dbReference>
<keyword evidence="1" id="KW-0479">Metal-binding</keyword>
<feature type="domain" description="CCHC-type" evidence="3">
    <location>
        <begin position="835"/>
        <end position="850"/>
    </location>
</feature>
<evidence type="ECO:0000313" key="5">
    <source>
        <dbReference type="Proteomes" id="UP001552299"/>
    </source>
</evidence>
<dbReference type="GO" id="GO:0008270">
    <property type="term" value="F:zinc ion binding"/>
    <property type="evidence" value="ECO:0007669"/>
    <property type="project" value="UniProtKB-KW"/>
</dbReference>
<dbReference type="SUPFAM" id="SSF56219">
    <property type="entry name" value="DNase I-like"/>
    <property type="match status" value="1"/>
</dbReference>
<dbReference type="InterPro" id="IPR005135">
    <property type="entry name" value="Endo/exonuclease/phosphatase"/>
</dbReference>
<dbReference type="Proteomes" id="UP001552299">
    <property type="component" value="Unassembled WGS sequence"/>
</dbReference>
<keyword evidence="5" id="KW-1185">Reference proteome</keyword>
<dbReference type="Pfam" id="PF03372">
    <property type="entry name" value="Exo_endo_phos"/>
    <property type="match status" value="1"/>
</dbReference>
<keyword evidence="1" id="KW-0863">Zinc-finger</keyword>
<evidence type="ECO:0000259" key="3">
    <source>
        <dbReference type="PROSITE" id="PS50158"/>
    </source>
</evidence>
<dbReference type="InterPro" id="IPR036691">
    <property type="entry name" value="Endo/exonu/phosph_ase_sf"/>
</dbReference>
<dbReference type="InterPro" id="IPR002156">
    <property type="entry name" value="RNaseH_domain"/>
</dbReference>
<dbReference type="InterPro" id="IPR040256">
    <property type="entry name" value="At4g02000-like"/>
</dbReference>
<dbReference type="EMBL" id="JANQDX010000013">
    <property type="protein sequence ID" value="KAL0912840.1"/>
    <property type="molecule type" value="Genomic_DNA"/>
</dbReference>
<dbReference type="PANTHER" id="PTHR31286">
    <property type="entry name" value="GLYCINE-RICH CELL WALL STRUCTURAL PROTEIN 1.8-LIKE"/>
    <property type="match status" value="1"/>
</dbReference>
<dbReference type="PANTHER" id="PTHR31286:SF180">
    <property type="entry name" value="OS10G0362600 PROTEIN"/>
    <property type="match status" value="1"/>
</dbReference>
<keyword evidence="2" id="KW-0472">Membrane</keyword>
<proteinExistence type="predicted"/>
<gene>
    <name evidence="4" type="ORF">M5K25_016249</name>
</gene>
<dbReference type="Gene3D" id="3.60.10.10">
    <property type="entry name" value="Endonuclease/exonuclease/phosphatase"/>
    <property type="match status" value="1"/>
</dbReference>
<dbReference type="InterPro" id="IPR025558">
    <property type="entry name" value="DUF4283"/>
</dbReference>
<evidence type="ECO:0000313" key="4">
    <source>
        <dbReference type="EMBL" id="KAL0912840.1"/>
    </source>
</evidence>
<name>A0ABD0UJL0_DENTH</name>
<dbReference type="Pfam" id="PF14111">
    <property type="entry name" value="DUF4283"/>
    <property type="match status" value="1"/>
</dbReference>
<sequence>MNRRNKRVFSSLLGLKEAKEMQYLGVKIALRRLKMADFNSMVEKVSSRLRIWGNKSISLVGRIVLIKAVILAIPIFYSSHSLIPLSILKTVDKLCRDFLWNKKDGIKGLHYVAWVDLCKLVEKGGLGIHSAVRSREVMRAKFAWNLHTHPNSLLNKSLSASYGGDVLHVVPKRKCSSSWNILMSGAKALRPIVRWKVGTGNVINILEDTWVLDRSFSKWPTFIDVVEGEFPALHFFIIDNRWNEVELMKFFSKSLSELIMQIEISLEMSEDGVELLNKFSGRKISNLIRQSEAEIASNWESKWLHKLVKPIVAKLYCALVFYSWKSRNKLVHGGHEMGSCFIATCGMSLVSTISRFNPFLDHWDANQRIGGVLRDHKGRFLSVFGFTCLHWDSGYLELLAFRSLSRVIRDWMFDAKGLIIEGDNANVIKYLQDAMDRFVCLGSNGVVEDFSFLEGFQSIIFKFVNRNCNKLADCCANLVLEGDFCWEDLYGNKDSLCRHNKPRPTADLGGIISSCSSEDHLIDDPNSLNLKQDKTIITVDEVATVITDVIPGNQEFLKFRENLSIDPIVEDVFKQRRILSDKVTVPQLTTKETPLESVQNSGSSLALDDGTARPGNSFIKSFADIAKTPLKERFTPIILEELDEISEDGVMIPSQEEVMLNIKKLEFALVRKILGKKLSYTFIFFELKKRWNKFGEFKIMLLGGDSFICIFSSLGARDAVLNGDPWNIVGRLIGISKWSPSFDPNSMEGLFTPIWVRLPQLLLLYWDNRNIARIASMIGRPLWFDDLTNIWGNSSYARVCICLDISKQLPKGIWIQGIHGKFFQPCEYEEVPTFCFNCGKIGHKKEGCPDLKINTDSRVEGALKIHQTKDASSSTPLVDANLDNCSKEGNFTSSNPWVVVKRKLKPISWREINVKTLANQESAVKMDVSKRWRLKGSVFSVGESSGKKVLYSDKGNKKQSVFPGQNKGIIFRDPLLVKKSTANQISGSLKGKEVQLSTSDEDVVNHNIDLPGVQKKATTNYVHHLLDVQKPSFFALLETKVVGFDRKEVDGLFGQQWGFHCHASQGLAGGIMVFWKTSKVTFKVLEEIDQCILGSLEDDCGNCFMISTVYASTNYVVRRALWHFLNQHCSNLDSPLIVGGDFNYVLNQFDKKGGKPFVFNSSAQELWNCMMHCDLKETKFLSPRFTWTNNKEGNSKIWVRHDRFLVNPLAVQLLPFVLTHHLARIASDHAPIMLHLLEKAQSVKPLIRFEDTWVSYHLARRIIKAKWFGTMHGTAVEILNRKCRKSLRAVLFWSKNILKILMIRNFSWNQIFDIFNKLNVLSKGLINLKCRK</sequence>
<dbReference type="Pfam" id="PF13456">
    <property type="entry name" value="RVT_3"/>
    <property type="match status" value="1"/>
</dbReference>
<feature type="transmembrane region" description="Helical" evidence="2">
    <location>
        <begin position="57"/>
        <end position="77"/>
    </location>
</feature>
<evidence type="ECO:0000256" key="1">
    <source>
        <dbReference type="PROSITE-ProRule" id="PRU00047"/>
    </source>
</evidence>
<reference evidence="4 5" key="1">
    <citation type="journal article" date="2024" name="Plant Biotechnol. J.">
        <title>Dendrobium thyrsiflorum genome and its molecular insights into genes involved in important horticultural traits.</title>
        <authorList>
            <person name="Chen B."/>
            <person name="Wang J.Y."/>
            <person name="Zheng P.J."/>
            <person name="Li K.L."/>
            <person name="Liang Y.M."/>
            <person name="Chen X.F."/>
            <person name="Zhang C."/>
            <person name="Zhao X."/>
            <person name="He X."/>
            <person name="Zhang G.Q."/>
            <person name="Liu Z.J."/>
            <person name="Xu Q."/>
        </authorList>
    </citation>
    <scope>NUCLEOTIDE SEQUENCE [LARGE SCALE GENOMIC DNA]</scope>
    <source>
        <strain evidence="4">GZMU011</strain>
    </source>
</reference>
<protein>
    <recommendedName>
        <fullName evidence="3">CCHC-type domain-containing protein</fullName>
    </recommendedName>
</protein>
<dbReference type="InterPro" id="IPR001878">
    <property type="entry name" value="Znf_CCHC"/>
</dbReference>